<evidence type="ECO:0000256" key="4">
    <source>
        <dbReference type="ARBA" id="ARBA00022490"/>
    </source>
</evidence>
<keyword evidence="5 11" id="KW-0436">Ligase</keyword>
<evidence type="ECO:0000256" key="10">
    <source>
        <dbReference type="ARBA" id="ARBA00047937"/>
    </source>
</evidence>
<proteinExistence type="inferred from homology"/>
<dbReference type="NCBIfam" id="TIGR00211">
    <property type="entry name" value="glyS"/>
    <property type="match status" value="1"/>
</dbReference>
<evidence type="ECO:0000256" key="6">
    <source>
        <dbReference type="ARBA" id="ARBA00022741"/>
    </source>
</evidence>
<dbReference type="SUPFAM" id="SSF109604">
    <property type="entry name" value="HD-domain/PDEase-like"/>
    <property type="match status" value="1"/>
</dbReference>
<evidence type="ECO:0000256" key="9">
    <source>
        <dbReference type="ARBA" id="ARBA00023146"/>
    </source>
</evidence>
<dbReference type="EC" id="6.1.1.14" evidence="11"/>
<keyword evidence="6 11" id="KW-0547">Nucleotide-binding</keyword>
<dbReference type="InterPro" id="IPR015944">
    <property type="entry name" value="Gly-tRNA-synth_bsu"/>
</dbReference>
<dbReference type="EMBL" id="JAGTUF010000004">
    <property type="protein sequence ID" value="MBR9971339.1"/>
    <property type="molecule type" value="Genomic_DNA"/>
</dbReference>
<evidence type="ECO:0000256" key="2">
    <source>
        <dbReference type="ARBA" id="ARBA00008226"/>
    </source>
</evidence>
<dbReference type="PANTHER" id="PTHR30075:SF2">
    <property type="entry name" value="GLYCINE--TRNA LIGASE, CHLOROPLASTIC_MITOCHONDRIAL 2"/>
    <property type="match status" value="1"/>
</dbReference>
<evidence type="ECO:0000256" key="5">
    <source>
        <dbReference type="ARBA" id="ARBA00022598"/>
    </source>
</evidence>
<keyword evidence="7 11" id="KW-0067">ATP-binding</keyword>
<evidence type="ECO:0000259" key="12">
    <source>
        <dbReference type="Pfam" id="PF05746"/>
    </source>
</evidence>
<keyword evidence="8 11" id="KW-0648">Protein biosynthesis</keyword>
<dbReference type="InterPro" id="IPR008909">
    <property type="entry name" value="DALR_anticod-bd"/>
</dbReference>
<evidence type="ECO:0000313" key="13">
    <source>
        <dbReference type="EMBL" id="MBR9971339.1"/>
    </source>
</evidence>
<evidence type="ECO:0000256" key="11">
    <source>
        <dbReference type="HAMAP-Rule" id="MF_00255"/>
    </source>
</evidence>
<comment type="subcellular location">
    <subcellularLocation>
        <location evidence="1 11">Cytoplasm</location>
    </subcellularLocation>
</comment>
<comment type="similarity">
    <text evidence="2 11">Belongs to the class-II aminoacyl-tRNA synthetase family.</text>
</comment>
<evidence type="ECO:0000313" key="14">
    <source>
        <dbReference type="Proteomes" id="UP000680714"/>
    </source>
</evidence>
<accession>A0ABS5IA91</accession>
<reference evidence="13 14" key="1">
    <citation type="submission" date="2021-04" db="EMBL/GenBank/DDBJ databases">
        <title>Magnetospirillum sulfuroxidans sp. nov., a facultative chemolithoautotrophic sulfur-oxidizing alphaproteobacterium isolated from freshwater sediment and proposals for Paramagetospirillum gen. nov., and Magnetospirillaceae fam. nov.</title>
        <authorList>
            <person name="Koziaeva V."/>
            <person name="Geelhoed J.S."/>
            <person name="Sorokin D.Y."/>
            <person name="Grouzdev D.S."/>
        </authorList>
    </citation>
    <scope>NUCLEOTIDE SEQUENCE [LARGE SCALE GENOMIC DNA]</scope>
    <source>
        <strain evidence="13 14">J10</strain>
    </source>
</reference>
<keyword evidence="4 11" id="KW-0963">Cytoplasm</keyword>
<dbReference type="Gene3D" id="1.10.730.10">
    <property type="entry name" value="Isoleucyl-tRNA Synthetase, Domain 1"/>
    <property type="match status" value="1"/>
</dbReference>
<dbReference type="PROSITE" id="PS50861">
    <property type="entry name" value="AA_TRNA_LIGASE_II_GLYAB"/>
    <property type="match status" value="1"/>
</dbReference>
<evidence type="ECO:0000256" key="7">
    <source>
        <dbReference type="ARBA" id="ARBA00022840"/>
    </source>
</evidence>
<keyword evidence="9 11" id="KW-0030">Aminoacyl-tRNA synthetase</keyword>
<name>A0ABS5IA91_9PROT</name>
<dbReference type="PANTHER" id="PTHR30075">
    <property type="entry name" value="GLYCYL-TRNA SYNTHETASE"/>
    <property type="match status" value="1"/>
</dbReference>
<evidence type="ECO:0000256" key="1">
    <source>
        <dbReference type="ARBA" id="ARBA00004496"/>
    </source>
</evidence>
<evidence type="ECO:0000256" key="3">
    <source>
        <dbReference type="ARBA" id="ARBA00011209"/>
    </source>
</evidence>
<feature type="domain" description="DALR anticodon binding" evidence="12">
    <location>
        <begin position="576"/>
        <end position="675"/>
    </location>
</feature>
<comment type="catalytic activity">
    <reaction evidence="10 11">
        <text>tRNA(Gly) + glycine + ATP = glycyl-tRNA(Gly) + AMP + diphosphate</text>
        <dbReference type="Rhea" id="RHEA:16013"/>
        <dbReference type="Rhea" id="RHEA-COMP:9664"/>
        <dbReference type="Rhea" id="RHEA-COMP:9683"/>
        <dbReference type="ChEBI" id="CHEBI:30616"/>
        <dbReference type="ChEBI" id="CHEBI:33019"/>
        <dbReference type="ChEBI" id="CHEBI:57305"/>
        <dbReference type="ChEBI" id="CHEBI:78442"/>
        <dbReference type="ChEBI" id="CHEBI:78522"/>
        <dbReference type="ChEBI" id="CHEBI:456215"/>
        <dbReference type="EC" id="6.1.1.14"/>
    </reaction>
</comment>
<dbReference type="Proteomes" id="UP000680714">
    <property type="component" value="Unassembled WGS sequence"/>
</dbReference>
<protein>
    <recommendedName>
        <fullName evidence="11">Glycine--tRNA ligase beta subunit</fullName>
        <ecNumber evidence="11">6.1.1.14</ecNumber>
    </recommendedName>
    <alternativeName>
        <fullName evidence="11">Glycyl-tRNA synthetase beta subunit</fullName>
        <shortName evidence="11">GlyRS</shortName>
    </alternativeName>
</protein>
<gene>
    <name evidence="11 13" type="primary">glyS</name>
    <name evidence="13" type="ORF">KEC16_06410</name>
</gene>
<organism evidence="13 14">
    <name type="scientific">Magnetospirillum sulfuroxidans</name>
    <dbReference type="NCBI Taxonomy" id="611300"/>
    <lineage>
        <taxon>Bacteria</taxon>
        <taxon>Pseudomonadati</taxon>
        <taxon>Pseudomonadota</taxon>
        <taxon>Alphaproteobacteria</taxon>
        <taxon>Rhodospirillales</taxon>
        <taxon>Rhodospirillaceae</taxon>
        <taxon>Magnetospirillum</taxon>
    </lineage>
</organism>
<comment type="caution">
    <text evidence="13">The sequence shown here is derived from an EMBL/GenBank/DDBJ whole genome shotgun (WGS) entry which is preliminary data.</text>
</comment>
<dbReference type="GO" id="GO:0004820">
    <property type="term" value="F:glycine-tRNA ligase activity"/>
    <property type="evidence" value="ECO:0007669"/>
    <property type="project" value="UniProtKB-EC"/>
</dbReference>
<comment type="subunit">
    <text evidence="3 11">Tetramer of two alpha and two beta subunits.</text>
</comment>
<dbReference type="Pfam" id="PF05746">
    <property type="entry name" value="DALR_1"/>
    <property type="match status" value="1"/>
</dbReference>
<keyword evidence="14" id="KW-1185">Reference proteome</keyword>
<dbReference type="HAMAP" id="MF_00255">
    <property type="entry name" value="Gly_tRNA_synth_beta"/>
    <property type="match status" value="1"/>
</dbReference>
<dbReference type="InterPro" id="IPR006194">
    <property type="entry name" value="Gly-tRNA-synth_heterodimer"/>
</dbReference>
<dbReference type="RefSeq" id="WP_211547022.1">
    <property type="nucleotide sequence ID" value="NZ_JAGTUF010000004.1"/>
</dbReference>
<sequence length="690" mass="74882">MAELLLEIFSEEIPARMQARAAEDLLRLVGEGLAKNGLSFDGAKSFVTPRRLVLVIEGLPAAGPDVSEEKRGPRVGAPEQAMAGFLASTGMSLDQLEQRDTGKGVFYFAVINKKGRPTVDAAKDVIEAALTDFPWPKSQRWGANTVRWVRPLQSLLCLFAGAVVPVSFGPIRAGNVSRGHRFLAPADFTVTDFADYSTKLAAAKVVLDPVERRHAILRQAEEAVAREGFALRADDGLLAEVTGLVEYPNVMVGTIDDKFMAVPQEVLITSMRSHQKYFSLLKADGSLAPRFLVVSNMATNDNGAAITAGNQRVLRARLSDAAFFWDTDRKQTLESRLPKLAERLFYAKLGTMADKVERIATLSRHLTAFVEAAHADDAERAARLAKADLSTEMVGEFPELQGIMGRYYALNDGEKPEVADAIAGHYAPQGPSDAVPTAPLTICAALADKIDSLVGFFAIDEKPTGSKDPFALRRAALGVIRLVVENNLRLPLFTVLQFAHSLYKPGVLAAEPKMVANDLLDFFADRMKVHLKEKGVRHDLVNAVFALGDEDDLVRLLARVDALADFLRSDDGANLLIAYRRATNIVKIEEKKDGASFAGATDAALLREPEERALVEALVPARDALAHALKAENFADAMAALAGLRRPVDAFFDKVTVNADESELRVNRLKLLAEIGAAMGEVADFAKVEG</sequence>
<dbReference type="PRINTS" id="PR01045">
    <property type="entry name" value="TRNASYNTHGB"/>
</dbReference>
<dbReference type="Pfam" id="PF02092">
    <property type="entry name" value="tRNA_synt_2f"/>
    <property type="match status" value="1"/>
</dbReference>
<evidence type="ECO:0000256" key="8">
    <source>
        <dbReference type="ARBA" id="ARBA00022917"/>
    </source>
</evidence>